<accession>A0AAD9A633</accession>
<proteinExistence type="predicted"/>
<protein>
    <submittedName>
        <fullName evidence="2">Uncharacterized protein</fullName>
    </submittedName>
</protein>
<name>A0AAD9A633_9PEZI</name>
<feature type="region of interest" description="Disordered" evidence="1">
    <location>
        <begin position="1"/>
        <end position="34"/>
    </location>
</feature>
<keyword evidence="3" id="KW-1185">Reference proteome</keyword>
<feature type="compositionally biased region" description="Basic and acidic residues" evidence="1">
    <location>
        <begin position="20"/>
        <end position="30"/>
    </location>
</feature>
<dbReference type="AlphaFoldDB" id="A0AAD9A633"/>
<evidence type="ECO:0000256" key="1">
    <source>
        <dbReference type="SAM" id="MobiDB-lite"/>
    </source>
</evidence>
<organism evidence="2 3">
    <name type="scientific">Colletotrichum chrysophilum</name>
    <dbReference type="NCBI Taxonomy" id="1836956"/>
    <lineage>
        <taxon>Eukaryota</taxon>
        <taxon>Fungi</taxon>
        <taxon>Dikarya</taxon>
        <taxon>Ascomycota</taxon>
        <taxon>Pezizomycotina</taxon>
        <taxon>Sordariomycetes</taxon>
        <taxon>Hypocreomycetidae</taxon>
        <taxon>Glomerellales</taxon>
        <taxon>Glomerellaceae</taxon>
        <taxon>Colletotrichum</taxon>
        <taxon>Colletotrichum gloeosporioides species complex</taxon>
    </lineage>
</organism>
<sequence>MAGSKTDDGLSSNRGRRGQLKTEYRDKPKPDIMSTGAGFHGQIWSAGPSPRIGSTKALCTRGHDPSKRAATVTFYGHGGVIPTRDALQRRLTGLAPLPHVLPHPYDTKAVAGVDAPIPVPNCPSEAQHREATVTSLQMPLVNFTQGNGVFPVDYTCPALQYTVRWAGNTRVSHGLLMLLSSHRKRGYFKTLFPAMARVI</sequence>
<dbReference type="Proteomes" id="UP001243330">
    <property type="component" value="Unassembled WGS sequence"/>
</dbReference>
<dbReference type="EMBL" id="JAQOWY010000530">
    <property type="protein sequence ID" value="KAK1840787.1"/>
    <property type="molecule type" value="Genomic_DNA"/>
</dbReference>
<comment type="caution">
    <text evidence="2">The sequence shown here is derived from an EMBL/GenBank/DDBJ whole genome shotgun (WGS) entry which is preliminary data.</text>
</comment>
<evidence type="ECO:0000313" key="2">
    <source>
        <dbReference type="EMBL" id="KAK1840787.1"/>
    </source>
</evidence>
<evidence type="ECO:0000313" key="3">
    <source>
        <dbReference type="Proteomes" id="UP001243330"/>
    </source>
</evidence>
<gene>
    <name evidence="2" type="ORF">CCHR01_16579</name>
</gene>
<reference evidence="2" key="1">
    <citation type="submission" date="2023-01" db="EMBL/GenBank/DDBJ databases">
        <title>Colletotrichum chrysophilum M932 genome sequence.</title>
        <authorList>
            <person name="Baroncelli R."/>
        </authorList>
    </citation>
    <scope>NUCLEOTIDE SEQUENCE</scope>
    <source>
        <strain evidence="2">M932</strain>
    </source>
</reference>